<dbReference type="SUPFAM" id="SSF52540">
    <property type="entry name" value="P-loop containing nucleoside triphosphate hydrolases"/>
    <property type="match status" value="1"/>
</dbReference>
<dbReference type="Proteomes" id="UP000276776">
    <property type="component" value="Unassembled WGS sequence"/>
</dbReference>
<dbReference type="Gene3D" id="1.20.58.420">
    <property type="entry name" value="AHSP"/>
    <property type="match status" value="1"/>
</dbReference>
<accession>A0A0N5DBR6</accession>
<evidence type="ECO:0000313" key="7">
    <source>
        <dbReference type="Proteomes" id="UP000276776"/>
    </source>
</evidence>
<organism evidence="8">
    <name type="scientific">Thelazia callipaeda</name>
    <name type="common">Oriental eyeworm</name>
    <name type="synonym">Parasitic nematode</name>
    <dbReference type="NCBI Taxonomy" id="103827"/>
    <lineage>
        <taxon>Eukaryota</taxon>
        <taxon>Metazoa</taxon>
        <taxon>Ecdysozoa</taxon>
        <taxon>Nematoda</taxon>
        <taxon>Chromadorea</taxon>
        <taxon>Rhabditida</taxon>
        <taxon>Spirurina</taxon>
        <taxon>Spiruromorpha</taxon>
        <taxon>Thelazioidea</taxon>
        <taxon>Thelaziidae</taxon>
        <taxon>Thelazia</taxon>
    </lineage>
</organism>
<dbReference type="InterPro" id="IPR027417">
    <property type="entry name" value="P-loop_NTPase"/>
</dbReference>
<dbReference type="InterPro" id="IPR030386">
    <property type="entry name" value="G_GB1_RHD3_dom"/>
</dbReference>
<evidence type="ECO:0000313" key="8">
    <source>
        <dbReference type="WBParaSite" id="TCLT_0001063301-mRNA-1"/>
    </source>
</evidence>
<gene>
    <name evidence="6" type="ORF">TCLT_LOCUS10617</name>
</gene>
<dbReference type="PANTHER" id="PTHR10751">
    <property type="entry name" value="GUANYLATE BINDING PROTEIN"/>
    <property type="match status" value="1"/>
</dbReference>
<dbReference type="GO" id="GO:0005525">
    <property type="term" value="F:GTP binding"/>
    <property type="evidence" value="ECO:0007669"/>
    <property type="project" value="UniProtKB-KW"/>
</dbReference>
<keyword evidence="1" id="KW-0547">Nucleotide-binding</keyword>
<proteinExistence type="inferred from homology"/>
<evidence type="ECO:0000313" key="6">
    <source>
        <dbReference type="EMBL" id="VDN08324.1"/>
    </source>
</evidence>
<evidence type="ECO:0000259" key="5">
    <source>
        <dbReference type="PROSITE" id="PS51715"/>
    </source>
</evidence>
<evidence type="ECO:0000256" key="3">
    <source>
        <dbReference type="ARBA" id="ARBA00023134"/>
    </source>
</evidence>
<dbReference type="OrthoDB" id="7788754at2759"/>
<dbReference type="InterPro" id="IPR036543">
    <property type="entry name" value="Guanylate-bd_C_sf"/>
</dbReference>
<dbReference type="GO" id="GO:0003924">
    <property type="term" value="F:GTPase activity"/>
    <property type="evidence" value="ECO:0007669"/>
    <property type="project" value="InterPro"/>
</dbReference>
<protein>
    <submittedName>
        <fullName evidence="8">GB1/RHD3-type G domain-containing protein</fullName>
    </submittedName>
</protein>
<keyword evidence="3" id="KW-0342">GTP-binding</keyword>
<dbReference type="OMA" id="DQIEHRH"/>
<dbReference type="Pfam" id="PF02263">
    <property type="entry name" value="GBP"/>
    <property type="match status" value="1"/>
</dbReference>
<dbReference type="PROSITE" id="PS51715">
    <property type="entry name" value="G_GB1_RHD3"/>
    <property type="match status" value="1"/>
</dbReference>
<dbReference type="InterPro" id="IPR015894">
    <property type="entry name" value="Guanylate-bd_N"/>
</dbReference>
<keyword evidence="7" id="KW-1185">Reference proteome</keyword>
<dbReference type="WBParaSite" id="TCLT_0001063301-mRNA-1">
    <property type="protein sequence ID" value="TCLT_0001063301-mRNA-1"/>
    <property type="gene ID" value="TCLT_0001063301"/>
</dbReference>
<reference evidence="8" key="1">
    <citation type="submission" date="2017-02" db="UniProtKB">
        <authorList>
            <consortium name="WormBaseParasite"/>
        </authorList>
    </citation>
    <scope>IDENTIFICATION</scope>
</reference>
<comment type="similarity">
    <text evidence="4">Belongs to the TRAFAC class dynamin-like GTPase superfamily. GB1/RHD3 GTPase family.</text>
</comment>
<keyword evidence="2" id="KW-0378">Hydrolase</keyword>
<dbReference type="Gene3D" id="3.40.50.300">
    <property type="entry name" value="P-loop containing nucleotide triphosphate hydrolases"/>
    <property type="match status" value="1"/>
</dbReference>
<name>A0A0N5DBR6_THECL</name>
<dbReference type="SUPFAM" id="SSF48340">
    <property type="entry name" value="Interferon-induced guanylate-binding protein 1 (GBP1), C-terminal domain"/>
    <property type="match status" value="1"/>
</dbReference>
<evidence type="ECO:0000256" key="4">
    <source>
        <dbReference type="PROSITE-ProRule" id="PRU01052"/>
    </source>
</evidence>
<dbReference type="AlphaFoldDB" id="A0A0N5DBR6"/>
<evidence type="ECO:0000256" key="2">
    <source>
        <dbReference type="ARBA" id="ARBA00022801"/>
    </source>
</evidence>
<dbReference type="STRING" id="103827.A0A0N5DBR6"/>
<feature type="domain" description="GB1/RHD3-type G" evidence="5">
    <location>
        <begin position="63"/>
        <end position="318"/>
    </location>
</feature>
<evidence type="ECO:0000256" key="1">
    <source>
        <dbReference type="ARBA" id="ARBA00022741"/>
    </source>
</evidence>
<reference evidence="6 7" key="2">
    <citation type="submission" date="2018-11" db="EMBL/GenBank/DDBJ databases">
        <authorList>
            <consortium name="Pathogen Informatics"/>
        </authorList>
    </citation>
    <scope>NUCLEOTIDE SEQUENCE [LARGE SCALE GENOMIC DNA]</scope>
</reference>
<dbReference type="EMBL" id="UYYF01005213">
    <property type="protein sequence ID" value="VDN08324.1"/>
    <property type="molecule type" value="Genomic_DNA"/>
</dbReference>
<sequence>MSFDLTAPFQAEFRTRDQIEHRHKVHPVQIFAPLSSQPNRYKFLENSLTSTEINGTLPLLNTNFDIVIISIAGAFRKGKSFLLNVFLDYLYSLQKSQQNNKSLEWLLDDSQLQGFHWKPGVKRDTTGIWIWGEPIMIEAGDGETYAVVLMDTQGTTDSLTSPYQMSNTVLALSTLLSSVQIYNIFEAIHEDSLANLSLLIEYGRLIMNEPIYSKPPLQTIAFVVRDFKPLSDECSYGYEGGMDYLKGALETLSHQSNRLKIIEENIWNCFEQTLCFLLPHPGHRVADRESFRGYVKEMKPLFKEEVKKMTTHLLNPRALKPKIVNGKMVTCKKIMDVFREFAKTLDSCIIPDPQLIVDTNAQLNFMEASSEARNAYIKGMDRVCAESGMLPEKRLHEAHIKYGIIALNIFEKYPKTGSNEVRSRNLSMLQQDLNSELEKYKRLNKEKRVTSCASGMIACGDSVLLGR</sequence>